<accession>A0A652YJY3</accession>
<dbReference type="Gene3D" id="1.10.287.1060">
    <property type="entry name" value="ESAT-6-like"/>
    <property type="match status" value="1"/>
</dbReference>
<evidence type="ECO:0008006" key="2">
    <source>
        <dbReference type="Google" id="ProtNLM"/>
    </source>
</evidence>
<dbReference type="SUPFAM" id="SSF140453">
    <property type="entry name" value="EsxAB dimer-like"/>
    <property type="match status" value="1"/>
</dbReference>
<dbReference type="EMBL" id="VNIQ01000007">
    <property type="protein sequence ID" value="TYQ01714.1"/>
    <property type="molecule type" value="Genomic_DNA"/>
</dbReference>
<proteinExistence type="predicted"/>
<reference evidence="1" key="1">
    <citation type="submission" date="2019-07" db="EMBL/GenBank/DDBJ databases">
        <title>Genomic Encyclopedia of Type Strains, Phase IV (KMG-IV): sequencing the most valuable type-strain genomes for metagenomic binning, comparative biology and taxonomic classification.</title>
        <authorList>
            <person name="Goeker M."/>
        </authorList>
    </citation>
    <scope>NUCLEOTIDE SEQUENCE</scope>
    <source>
        <strain evidence="1">DSM 44596</strain>
    </source>
</reference>
<organism evidence="1">
    <name type="scientific">Nocardia globerula</name>
    <dbReference type="NCBI Taxonomy" id="1818"/>
    <lineage>
        <taxon>Bacteria</taxon>
        <taxon>Bacillati</taxon>
        <taxon>Actinomycetota</taxon>
        <taxon>Actinomycetes</taxon>
        <taxon>Mycobacteriales</taxon>
        <taxon>Nocardiaceae</taxon>
        <taxon>Nocardia</taxon>
    </lineage>
</organism>
<dbReference type="InterPro" id="IPR036689">
    <property type="entry name" value="ESAT-6-like_sf"/>
</dbReference>
<name>A0A652YJY3_NOCGL</name>
<sequence>MSELWIDVQIVRALAPRFVGLAEDIERSKADLEREMTAEGSSWGNDEVGNTFAAAYLPGSESVIAGISMMAGVMRNLTDALYRTSDNFEGVDAELADNFAGGL</sequence>
<protein>
    <recommendedName>
        <fullName evidence="2">WXG100 family type VII secretion target</fullName>
    </recommendedName>
</protein>
<evidence type="ECO:0000313" key="1">
    <source>
        <dbReference type="EMBL" id="TYQ01714.1"/>
    </source>
</evidence>
<comment type="caution">
    <text evidence="1">The sequence shown here is derived from an EMBL/GenBank/DDBJ whole genome shotgun (WGS) entry which is preliminary data.</text>
</comment>
<dbReference type="AlphaFoldDB" id="A0A652YJY3"/>
<gene>
    <name evidence="1" type="ORF">FNL38_107136</name>
</gene>